<organism evidence="2 3">
    <name type="scientific">Streptomyces peucetius</name>
    <dbReference type="NCBI Taxonomy" id="1950"/>
    <lineage>
        <taxon>Bacteria</taxon>
        <taxon>Bacillati</taxon>
        <taxon>Actinomycetota</taxon>
        <taxon>Actinomycetes</taxon>
        <taxon>Kitasatosporales</taxon>
        <taxon>Streptomycetaceae</taxon>
        <taxon>Streptomyces</taxon>
    </lineage>
</organism>
<name>A0ABY6IA15_STRPE</name>
<dbReference type="RefSeq" id="WP_264244440.1">
    <property type="nucleotide sequence ID" value="NZ_CP107567.1"/>
</dbReference>
<dbReference type="EMBL" id="CP107567">
    <property type="protein sequence ID" value="UYQ62702.1"/>
    <property type="molecule type" value="Genomic_DNA"/>
</dbReference>
<feature type="compositionally biased region" description="Basic and acidic residues" evidence="1">
    <location>
        <begin position="38"/>
        <end position="48"/>
    </location>
</feature>
<protein>
    <submittedName>
        <fullName evidence="2">Uncharacterized protein</fullName>
    </submittedName>
</protein>
<keyword evidence="3" id="KW-1185">Reference proteome</keyword>
<feature type="compositionally biased region" description="Gly residues" evidence="1">
    <location>
        <begin position="61"/>
        <end position="76"/>
    </location>
</feature>
<feature type="region of interest" description="Disordered" evidence="1">
    <location>
        <begin position="36"/>
        <end position="84"/>
    </location>
</feature>
<gene>
    <name evidence="2" type="ORF">OGH68_15235</name>
</gene>
<proteinExistence type="predicted"/>
<dbReference type="Proteomes" id="UP001163878">
    <property type="component" value="Chromosome"/>
</dbReference>
<accession>A0ABY6IA15</accession>
<sequence length="84" mass="8084">MSSALAIVRCTSPAASMTASWEGVAPHADLVPAVVGDVHADEKEEPAAEARGNSADAAEPGDGGGAGESDGQGGGADDQAHCAP</sequence>
<evidence type="ECO:0000313" key="3">
    <source>
        <dbReference type="Proteomes" id="UP001163878"/>
    </source>
</evidence>
<evidence type="ECO:0000313" key="2">
    <source>
        <dbReference type="EMBL" id="UYQ62702.1"/>
    </source>
</evidence>
<reference evidence="2" key="1">
    <citation type="submission" date="2022-10" db="EMBL/GenBank/DDBJ databases">
        <title>Cytochrome P450 Catalyzes Benzene Ring Formation in the Biosynthesis of Trialkyl-Substituted Aromatic Polyketides.</title>
        <authorList>
            <person name="Zhao E."/>
            <person name="Ge H."/>
        </authorList>
    </citation>
    <scope>NUCLEOTIDE SEQUENCE</scope>
    <source>
        <strain evidence="2">NA0869</strain>
    </source>
</reference>
<evidence type="ECO:0000256" key="1">
    <source>
        <dbReference type="SAM" id="MobiDB-lite"/>
    </source>
</evidence>